<evidence type="ECO:0000256" key="4">
    <source>
        <dbReference type="ARBA" id="ARBA00023136"/>
    </source>
</evidence>
<feature type="transmembrane region" description="Helical" evidence="6">
    <location>
        <begin position="125"/>
        <end position="149"/>
    </location>
</feature>
<accession>A0A024U902</accession>
<feature type="region of interest" description="Disordered" evidence="5">
    <location>
        <begin position="67"/>
        <end position="114"/>
    </location>
</feature>
<dbReference type="OrthoDB" id="78748at2759"/>
<dbReference type="GeneID" id="20082933"/>
<feature type="region of interest" description="Disordered" evidence="5">
    <location>
        <begin position="181"/>
        <end position="248"/>
    </location>
</feature>
<comment type="subcellular location">
    <subcellularLocation>
        <location evidence="1">Membrane</location>
        <topology evidence="1">Single-pass membrane protein</topology>
    </subcellularLocation>
</comment>
<feature type="compositionally biased region" description="Basic and acidic residues" evidence="5">
    <location>
        <begin position="396"/>
        <end position="410"/>
    </location>
</feature>
<dbReference type="VEuPathDB" id="FungiDB:H310_05883"/>
<feature type="chain" id="PRO_5001535026" evidence="7">
    <location>
        <begin position="22"/>
        <end position="410"/>
    </location>
</feature>
<feature type="region of interest" description="Disordered" evidence="5">
    <location>
        <begin position="373"/>
        <end position="410"/>
    </location>
</feature>
<name>A0A024U902_9STRA</name>
<keyword evidence="2 6" id="KW-0812">Transmembrane</keyword>
<dbReference type="GO" id="GO:0016020">
    <property type="term" value="C:membrane"/>
    <property type="evidence" value="ECO:0007669"/>
    <property type="project" value="UniProtKB-SubCell"/>
</dbReference>
<evidence type="ECO:0000256" key="2">
    <source>
        <dbReference type="ARBA" id="ARBA00022692"/>
    </source>
</evidence>
<evidence type="ECO:0000256" key="1">
    <source>
        <dbReference type="ARBA" id="ARBA00004167"/>
    </source>
</evidence>
<organism evidence="8">
    <name type="scientific">Aphanomyces invadans</name>
    <dbReference type="NCBI Taxonomy" id="157072"/>
    <lineage>
        <taxon>Eukaryota</taxon>
        <taxon>Sar</taxon>
        <taxon>Stramenopiles</taxon>
        <taxon>Oomycota</taxon>
        <taxon>Saprolegniomycetes</taxon>
        <taxon>Saprolegniales</taxon>
        <taxon>Verrucalvaceae</taxon>
        <taxon>Aphanomyces</taxon>
    </lineage>
</organism>
<evidence type="ECO:0000256" key="7">
    <source>
        <dbReference type="SAM" id="SignalP"/>
    </source>
</evidence>
<dbReference type="PANTHER" id="PTHR15549">
    <property type="entry name" value="PAIRED IMMUNOGLOBULIN-LIKE TYPE 2 RECEPTOR"/>
    <property type="match status" value="1"/>
</dbReference>
<dbReference type="eggNOG" id="ENOG502SAHZ">
    <property type="taxonomic scope" value="Eukaryota"/>
</dbReference>
<feature type="compositionally biased region" description="Polar residues" evidence="5">
    <location>
        <begin position="190"/>
        <end position="207"/>
    </location>
</feature>
<dbReference type="STRING" id="157072.A0A024U902"/>
<dbReference type="GO" id="GO:0071944">
    <property type="term" value="C:cell periphery"/>
    <property type="evidence" value="ECO:0007669"/>
    <property type="project" value="UniProtKB-ARBA"/>
</dbReference>
<feature type="signal peptide" evidence="7">
    <location>
        <begin position="1"/>
        <end position="21"/>
    </location>
</feature>
<dbReference type="EMBL" id="KI913961">
    <property type="protein sequence ID" value="ETW02347.1"/>
    <property type="molecule type" value="Genomic_DNA"/>
</dbReference>
<keyword evidence="4 6" id="KW-0472">Membrane</keyword>
<reference evidence="8" key="1">
    <citation type="submission" date="2013-12" db="EMBL/GenBank/DDBJ databases">
        <title>The Genome Sequence of Aphanomyces invadans NJM9701.</title>
        <authorList>
            <consortium name="The Broad Institute Genomics Platform"/>
            <person name="Russ C."/>
            <person name="Tyler B."/>
            <person name="van West P."/>
            <person name="Dieguez-Uribeondo J."/>
            <person name="Young S.K."/>
            <person name="Zeng Q."/>
            <person name="Gargeya S."/>
            <person name="Fitzgerald M."/>
            <person name="Abouelleil A."/>
            <person name="Alvarado L."/>
            <person name="Chapman S.B."/>
            <person name="Gainer-Dewar J."/>
            <person name="Goldberg J."/>
            <person name="Griggs A."/>
            <person name="Gujja S."/>
            <person name="Hansen M."/>
            <person name="Howarth C."/>
            <person name="Imamovic A."/>
            <person name="Ireland A."/>
            <person name="Larimer J."/>
            <person name="McCowan C."/>
            <person name="Murphy C."/>
            <person name="Pearson M."/>
            <person name="Poon T.W."/>
            <person name="Priest M."/>
            <person name="Roberts A."/>
            <person name="Saif S."/>
            <person name="Shea T."/>
            <person name="Sykes S."/>
            <person name="Wortman J."/>
            <person name="Nusbaum C."/>
            <person name="Birren B."/>
        </authorList>
    </citation>
    <scope>NUCLEOTIDE SEQUENCE [LARGE SCALE GENOMIC DNA]</scope>
    <source>
        <strain evidence="8">NJM9701</strain>
    </source>
</reference>
<feature type="compositionally biased region" description="Acidic residues" evidence="5">
    <location>
        <begin position="384"/>
        <end position="395"/>
    </location>
</feature>
<proteinExistence type="predicted"/>
<dbReference type="RefSeq" id="XP_008868952.1">
    <property type="nucleotide sequence ID" value="XM_008870730.1"/>
</dbReference>
<dbReference type="AlphaFoldDB" id="A0A024U902"/>
<evidence type="ECO:0000256" key="3">
    <source>
        <dbReference type="ARBA" id="ARBA00022989"/>
    </source>
</evidence>
<evidence type="ECO:0000256" key="6">
    <source>
        <dbReference type="SAM" id="Phobius"/>
    </source>
</evidence>
<evidence type="ECO:0000256" key="5">
    <source>
        <dbReference type="SAM" id="MobiDB-lite"/>
    </source>
</evidence>
<keyword evidence="3 6" id="KW-1133">Transmembrane helix</keyword>
<evidence type="ECO:0000313" key="8">
    <source>
        <dbReference type="EMBL" id="ETW02347.1"/>
    </source>
</evidence>
<gene>
    <name evidence="8" type="ORF">H310_05883</name>
</gene>
<dbReference type="PANTHER" id="PTHR15549:SF26">
    <property type="entry name" value="AXIAL BUDDING PATTERN PROTEIN 2-RELATED"/>
    <property type="match status" value="1"/>
</dbReference>
<dbReference type="InterPro" id="IPR051694">
    <property type="entry name" value="Immunoregulatory_rcpt-like"/>
</dbReference>
<keyword evidence="7" id="KW-0732">Signal</keyword>
<sequence>MKLLLLRCLAALLLTTDILHAQLTDPTTTVSPVVIETTTTMSPVVTEAPPTTTASVVPTTTASVVPATTVATTTRGPTTTRAATPTTTSTPEPSETTATPSPTTKSSSSSSGRSTFGGFANLDDWVWWVIIGGGAFVLLVAVVCCFICIRRGKAKAREEAIQAMEEQREADNHARLLAEAQKQRRDRENQQIGRASLTSNGNSQTSPAKRPSFYRRPSQGRGAYLASSSSSLQSSVPPPPIHTNHVDVDGLSAPYMSVQSPTNGGVSVHRPPTSVNERIEALKARNSLPQHVDSYSSEPGFLVHSPPFPTGAPLQQPTNPRDTTLTGYSMDIDGDYESTVGDTFLSPSTKDSLYQELDAAKLNSPTRAAAAAIKSTDSKRSDGSDFELDVDGDDDAALRERVPSHRSIEF</sequence>
<protein>
    <submittedName>
        <fullName evidence="8">Uncharacterized protein</fullName>
    </submittedName>
</protein>